<proteinExistence type="predicted"/>
<name>A0A6J5T894_9CAUD</name>
<organism evidence="1">
    <name type="scientific">uncultured Caudovirales phage</name>
    <dbReference type="NCBI Taxonomy" id="2100421"/>
    <lineage>
        <taxon>Viruses</taxon>
        <taxon>Duplodnaviria</taxon>
        <taxon>Heunggongvirae</taxon>
        <taxon>Uroviricota</taxon>
        <taxon>Caudoviricetes</taxon>
        <taxon>Peduoviridae</taxon>
        <taxon>Maltschvirus</taxon>
        <taxon>Maltschvirus maltsch</taxon>
    </lineage>
</organism>
<protein>
    <submittedName>
        <fullName evidence="1">Uncharacterized protein</fullName>
    </submittedName>
</protein>
<accession>A0A6J5T894</accession>
<evidence type="ECO:0000313" key="1">
    <source>
        <dbReference type="EMBL" id="CAB4222707.1"/>
    </source>
</evidence>
<reference evidence="1" key="1">
    <citation type="submission" date="2020-05" db="EMBL/GenBank/DDBJ databases">
        <authorList>
            <person name="Chiriac C."/>
            <person name="Salcher M."/>
            <person name="Ghai R."/>
            <person name="Kavagutti S V."/>
        </authorList>
    </citation>
    <scope>NUCLEOTIDE SEQUENCE</scope>
</reference>
<sequence length="103" mass="11032">MEIVALKLVTGEDVLGEMTANSPETGIRLKNPVGIAVVRGKDGGTNIGFSPFPIHSEPQTDLVVGFEYIHIVYSYVPAADFIKNYNGIFGAGIIVPENKIVLS</sequence>
<dbReference type="Gene3D" id="2.30.30.100">
    <property type="match status" value="1"/>
</dbReference>
<gene>
    <name evidence="1" type="ORF">UFOVP1655_192</name>
</gene>
<dbReference type="EMBL" id="LR797523">
    <property type="protein sequence ID" value="CAB4222707.1"/>
    <property type="molecule type" value="Genomic_DNA"/>
</dbReference>